<dbReference type="AlphaFoldDB" id="A0A344TY01"/>
<evidence type="ECO:0000313" key="1">
    <source>
        <dbReference type="EMBL" id="AXE23522.1"/>
    </source>
</evidence>
<gene>
    <name evidence="1" type="ORF">C0216_08655</name>
</gene>
<keyword evidence="2" id="KW-1185">Reference proteome</keyword>
<protein>
    <submittedName>
        <fullName evidence="1">Uncharacterized protein</fullName>
    </submittedName>
</protein>
<proteinExistence type="predicted"/>
<name>A0A344TY01_9ACTN</name>
<organism evidence="1 2">
    <name type="scientific">Streptomyces globosus</name>
    <dbReference type="NCBI Taxonomy" id="68209"/>
    <lineage>
        <taxon>Bacteria</taxon>
        <taxon>Bacillati</taxon>
        <taxon>Actinomycetota</taxon>
        <taxon>Actinomycetes</taxon>
        <taxon>Kitasatosporales</taxon>
        <taxon>Streptomycetaceae</taxon>
        <taxon>Streptomyces</taxon>
    </lineage>
</organism>
<dbReference type="Proteomes" id="UP000252004">
    <property type="component" value="Chromosome"/>
</dbReference>
<reference evidence="1 2" key="1">
    <citation type="submission" date="2018-01" db="EMBL/GenBank/DDBJ databases">
        <title>Draft genome Sequence of streptomyces globosus LZH-48.</title>
        <authorList>
            <person name="Ran K."/>
            <person name="Li Z."/>
            <person name="Wei S."/>
            <person name="Dong R."/>
        </authorList>
    </citation>
    <scope>NUCLEOTIDE SEQUENCE [LARGE SCALE GENOMIC DNA]</scope>
    <source>
        <strain evidence="1 2">LZH-48</strain>
    </source>
</reference>
<sequence length="206" mass="23180">MIVSDVLEIRMDFGMVCLRSRDRRGGVACIAIPAEMHADVHRTLHQAAMEAEEDFWKLSAEHFGSEDRYPAYEAWLLDQGWPALAARVPDPSEVFMITHSGHVGLFADPPYAPRKTCLVLSPAQLHRTRAGRAQAGMQAMMQAADPEVRSLGQRRAVLAIRMMRTTPWPGAGVGIPEPQHARRVMEELYEGFLRRDVREVRDPLPD</sequence>
<evidence type="ECO:0000313" key="2">
    <source>
        <dbReference type="Proteomes" id="UP000252004"/>
    </source>
</evidence>
<dbReference type="OrthoDB" id="4566647at2"/>
<dbReference type="KEGG" id="sgz:C0216_08655"/>
<dbReference type="EMBL" id="CP030862">
    <property type="protein sequence ID" value="AXE23522.1"/>
    <property type="molecule type" value="Genomic_DNA"/>
</dbReference>
<accession>A0A344TY01</accession>